<keyword evidence="4" id="KW-1185">Reference proteome</keyword>
<feature type="compositionally biased region" description="Low complexity" evidence="1">
    <location>
        <begin position="244"/>
        <end position="261"/>
    </location>
</feature>
<evidence type="ECO:0000256" key="2">
    <source>
        <dbReference type="SAM" id="Phobius"/>
    </source>
</evidence>
<sequence>MDQAPSLASAAPADAQDLGTGVARPLAPTRKRSTSGGLLSKFPFIRSPGDHTSRPRSRRNTEDADPVTSAPNALPVPSFRTIPATDTSAPPPLSHAILQHQTQQQQQQQQKTRRRRGSLRKVALLGRGAQRERREDRGLTIDTKFLADSSGAGQQGRPTVPGVAGVIASPAPLNATATDSNGGILPVGLKGGKDAFGLGISDITPRPSMEYASRATSTSDPIADDTSSRSSRPLVTPTAMTMRSPQDTTTTDSTLTSPSISYSTTDDEDGLHMAGPVARPTTPSLSLSSSSISLLRPERASLSSGSESYFPGHSHPRALGSTTPPSIQHRRSTIQRAKSPLALTSLAGLSTTPLPAPEGDWDYAETEWWGWVVLIVTWTVFVIGMGSCLGVWSWAWDVGTTPYAPPELEDDPTLPIVGYYPALIILTGIMAWVWVVVAWIGMKYFRHARVSGD</sequence>
<keyword evidence="2" id="KW-0472">Membrane</keyword>
<feature type="region of interest" description="Disordered" evidence="1">
    <location>
        <begin position="206"/>
        <end position="290"/>
    </location>
</feature>
<dbReference type="Proteomes" id="UP001174936">
    <property type="component" value="Unassembled WGS sequence"/>
</dbReference>
<feature type="region of interest" description="Disordered" evidence="1">
    <location>
        <begin position="303"/>
        <end position="333"/>
    </location>
</feature>
<accession>A0AA40CI07</accession>
<dbReference type="PANTHER" id="PTHR39400">
    <property type="entry name" value="YALI0E29227P"/>
    <property type="match status" value="1"/>
</dbReference>
<name>A0AA40CI07_9PEZI</name>
<keyword evidence="2" id="KW-0812">Transmembrane</keyword>
<feature type="transmembrane region" description="Helical" evidence="2">
    <location>
        <begin position="416"/>
        <end position="440"/>
    </location>
</feature>
<reference evidence="3" key="1">
    <citation type="submission" date="2023-06" db="EMBL/GenBank/DDBJ databases">
        <title>Genome-scale phylogeny and comparative genomics of the fungal order Sordariales.</title>
        <authorList>
            <consortium name="Lawrence Berkeley National Laboratory"/>
            <person name="Hensen N."/>
            <person name="Bonometti L."/>
            <person name="Westerberg I."/>
            <person name="Brannstrom I.O."/>
            <person name="Guillou S."/>
            <person name="Cros-Aarteil S."/>
            <person name="Calhoun S."/>
            <person name="Haridas S."/>
            <person name="Kuo A."/>
            <person name="Mondo S."/>
            <person name="Pangilinan J."/>
            <person name="Riley R."/>
            <person name="Labutti K."/>
            <person name="Andreopoulos B."/>
            <person name="Lipzen A."/>
            <person name="Chen C."/>
            <person name="Yanf M."/>
            <person name="Daum C."/>
            <person name="Ng V."/>
            <person name="Clum A."/>
            <person name="Steindorff A."/>
            <person name="Ohm R."/>
            <person name="Martin F."/>
            <person name="Silar P."/>
            <person name="Natvig D."/>
            <person name="Lalanne C."/>
            <person name="Gautier V."/>
            <person name="Ament-Velasquez S.L."/>
            <person name="Kruys A."/>
            <person name="Hutchinson M.I."/>
            <person name="Powell A.J."/>
            <person name="Barry K."/>
            <person name="Miller A.N."/>
            <person name="Grigoriev I.V."/>
            <person name="Debuchy R."/>
            <person name="Gladieux P."/>
            <person name="Thoren M.H."/>
            <person name="Johannesson H."/>
        </authorList>
    </citation>
    <scope>NUCLEOTIDE SEQUENCE</scope>
    <source>
        <strain evidence="3">SMH2532-1</strain>
    </source>
</reference>
<feature type="compositionally biased region" description="Low complexity" evidence="1">
    <location>
        <begin position="1"/>
        <end position="18"/>
    </location>
</feature>
<keyword evidence="2" id="KW-1133">Transmembrane helix</keyword>
<gene>
    <name evidence="3" type="ORF">B0T16DRAFT_422302</name>
</gene>
<feature type="compositionally biased region" description="Polar residues" evidence="1">
    <location>
        <begin position="228"/>
        <end position="243"/>
    </location>
</feature>
<evidence type="ECO:0000256" key="1">
    <source>
        <dbReference type="SAM" id="MobiDB-lite"/>
    </source>
</evidence>
<comment type="caution">
    <text evidence="3">The sequence shown here is derived from an EMBL/GenBank/DDBJ whole genome shotgun (WGS) entry which is preliminary data.</text>
</comment>
<feature type="compositionally biased region" description="Low complexity" evidence="1">
    <location>
        <begin position="99"/>
        <end position="110"/>
    </location>
</feature>
<dbReference type="InterPro" id="IPR029164">
    <property type="entry name" value="PIG-Y"/>
</dbReference>
<feature type="transmembrane region" description="Helical" evidence="2">
    <location>
        <begin position="368"/>
        <end position="396"/>
    </location>
</feature>
<dbReference type="AlphaFoldDB" id="A0AA40CI07"/>
<evidence type="ECO:0000313" key="4">
    <source>
        <dbReference type="Proteomes" id="UP001174936"/>
    </source>
</evidence>
<organism evidence="3 4">
    <name type="scientific">Cercophora newfieldiana</name>
    <dbReference type="NCBI Taxonomy" id="92897"/>
    <lineage>
        <taxon>Eukaryota</taxon>
        <taxon>Fungi</taxon>
        <taxon>Dikarya</taxon>
        <taxon>Ascomycota</taxon>
        <taxon>Pezizomycotina</taxon>
        <taxon>Sordariomycetes</taxon>
        <taxon>Sordariomycetidae</taxon>
        <taxon>Sordariales</taxon>
        <taxon>Lasiosphaeriaceae</taxon>
        <taxon>Cercophora</taxon>
    </lineage>
</organism>
<dbReference type="Pfam" id="PF15159">
    <property type="entry name" value="PIG-Y"/>
    <property type="match status" value="1"/>
</dbReference>
<proteinExistence type="predicted"/>
<dbReference type="PANTHER" id="PTHR39400:SF1">
    <property type="entry name" value="PIG-P DOMAIN-CONTAINING PROTEIN"/>
    <property type="match status" value="1"/>
</dbReference>
<protein>
    <submittedName>
        <fullName evidence="3">Uncharacterized protein</fullName>
    </submittedName>
</protein>
<dbReference type="EMBL" id="JAULSV010000007">
    <property type="protein sequence ID" value="KAK0639035.1"/>
    <property type="molecule type" value="Genomic_DNA"/>
</dbReference>
<evidence type="ECO:0000313" key="3">
    <source>
        <dbReference type="EMBL" id="KAK0639035.1"/>
    </source>
</evidence>
<feature type="region of interest" description="Disordered" evidence="1">
    <location>
        <begin position="1"/>
        <end position="119"/>
    </location>
</feature>